<feature type="transmembrane region" description="Helical" evidence="8">
    <location>
        <begin position="1046"/>
        <end position="1066"/>
    </location>
</feature>
<dbReference type="Gene3D" id="1.20.1600.10">
    <property type="entry name" value="Outer membrane efflux proteins (OEP)"/>
    <property type="match status" value="1"/>
</dbReference>
<sequence length="1456" mass="160648">MLNAIIQFSVRNKLIIGILLLAWVGYGTYSLTKLPIDAVPDITNNQVLIITTAPSLGAPDVERLITVPIEQATRNVPGITEQRSFSRFGLSLVTIVFDDNTDIYWARQQISERLVKVQSIIPPGIGTPELGPVTTGLGEVFQYVVRHKAGYEGKYSLADLRDIQDWIVRRQLLGTEGVADVSSFGGKLKQYEVAINTDKLKSFQLTIADVFKAMNSNNQNTGGAYIEKGPNVLFIRTEGLVQSLNDIKNIVVKQTDNGIPVLISDVADVRYGTAIRYGATVYNDKSEVAGAVVMMLKGGNSNQVIGNIKKRIKEIEKSLPEGIVIDPFLDRTKMVNNAIGTVQKNLMEGAIIVLFVLIVFLGNLRSGLVVASVIPLSMLFAVVMMNFFGVSGNLMSLGALDFGLLVDGAVIIVEAVMHKIVHTHKYSNVVKLSKQQMNAEVENAAGKMMNSAAFGQIIILIVYLPILSLQGIEGKMFKPMAETVSFAILGAFILSLTYVPMMASLVLSRKVNHEANFSDRMMNRLQKWYKPVLIKVLKIPKTIVAVSFLVFIVCIWLLSTLGGEFIPKLEEGDFAVDTRLLTGSSLTNTIATTEKTAGVLLHQFPEVEKVVTKIGSGEIPTDPMPVEAADMMVILKDKSKWTSAHSFDELAEKMSKALEQVPGVATGFQFPVQMRFNELMTGARQDVVCKIFGDDLDSLAHFATTLGNIIQSVKGARDLYVETVTGVPQIVIQYNRNAIAKYGANISDINAAVQAAYAGAIAGLVFEGDKRYDLVIRLNQQQRESIQNINNLQIGVAGGQQIPLSNLANIEIKDGPYQIQREDAHRRITVGFNVRGRDVESIVNELQNKVGNQLKLPPGYYVTYGGQYENLQRATQRLSIAVPVALLLILLMLYFAFQNVKYALLIFSAIPLSAIGGVFALYLRGMPFSISAGVGFIALFGVAVLNGIVLIGEMNRLKLSGIKSTIQIIIQATQVRLRPVLMTASVASLGFLPMAISTGAGAEVQRPLATVVIGGLITATLLTLLVLPSLYLLFETKKVNMKKTKTNKLLSILIVLAMSSVTSLYAQPINQKATLNEVLAIAIKNAPSLKVATLNQQYQKIMERTAAELPKTQFNAEMGNYNSMFFDTRFMIMQNFSLPGYYASMKKLLAANTSIAEAQTNLQVVDIKKMVEQLYITLQFQTEQKYLLQKLDSIYSYYKNIATLRYEKGESNLLEKTALENTADQIVLNLKQINSDILSTQLQLQLFIQQPLLIEPADILMPEKILIDSSKILNHPAIQVALMQQKQANMQTKVEKAKLLPDLMIGYNNQSIVGWQLTKDRVENYYNAASRFSSYSIGIGIPIFAKAQHARIEAAMVNEATAKAVTTTVQSQLQTTLQKYLQLYYKHLSAVEYYQNRGLKQAEVLLSTASLQYKTGAISYIEWSTLLAQAITLKNEYLSALYNTQMAVSEIHYLIY</sequence>
<reference evidence="9 10" key="1">
    <citation type="submission" date="2018-06" db="EMBL/GenBank/DDBJ databases">
        <title>Genomic Encyclopedia of Archaeal and Bacterial Type Strains, Phase II (KMG-II): from individual species to whole genera.</title>
        <authorList>
            <person name="Goeker M."/>
        </authorList>
    </citation>
    <scope>NUCLEOTIDE SEQUENCE [LARGE SCALE GENOMIC DNA]</scope>
    <source>
        <strain evidence="9 10">DSM 23241</strain>
    </source>
</reference>
<evidence type="ECO:0000256" key="2">
    <source>
        <dbReference type="ARBA" id="ARBA00010942"/>
    </source>
</evidence>
<feature type="transmembrane region" description="Helical" evidence="8">
    <location>
        <begin position="368"/>
        <end position="388"/>
    </location>
</feature>
<evidence type="ECO:0000256" key="1">
    <source>
        <dbReference type="ARBA" id="ARBA00004651"/>
    </source>
</evidence>
<keyword evidence="5 8" id="KW-0812">Transmembrane</keyword>
<dbReference type="RefSeq" id="WP_111296223.1">
    <property type="nucleotide sequence ID" value="NZ_QKZV01000006.1"/>
</dbReference>
<keyword evidence="7 8" id="KW-0472">Membrane</keyword>
<dbReference type="SUPFAM" id="SSF56954">
    <property type="entry name" value="Outer membrane efflux proteins (OEP)"/>
    <property type="match status" value="1"/>
</dbReference>
<feature type="transmembrane region" description="Helical" evidence="8">
    <location>
        <begin position="878"/>
        <end position="897"/>
    </location>
</feature>
<feature type="transmembrane region" description="Helical" evidence="8">
    <location>
        <begin position="528"/>
        <end position="558"/>
    </location>
</feature>
<dbReference type="Proteomes" id="UP000249720">
    <property type="component" value="Unassembled WGS sequence"/>
</dbReference>
<dbReference type="Gene3D" id="1.20.1640.10">
    <property type="entry name" value="Multidrug efflux transporter AcrB transmembrane domain"/>
    <property type="match status" value="2"/>
</dbReference>
<dbReference type="OrthoDB" id="9758757at2"/>
<dbReference type="GO" id="GO:0042910">
    <property type="term" value="F:xenobiotic transmembrane transporter activity"/>
    <property type="evidence" value="ECO:0007669"/>
    <property type="project" value="TreeGrafter"/>
</dbReference>
<feature type="transmembrane region" description="Helical" evidence="8">
    <location>
        <begin position="975"/>
        <end position="996"/>
    </location>
</feature>
<dbReference type="InterPro" id="IPR027463">
    <property type="entry name" value="AcrB_DN_DC_subdom"/>
</dbReference>
<comment type="caution">
    <text evidence="9">The sequence shown here is derived from an EMBL/GenBank/DDBJ whole genome shotgun (WGS) entry which is preliminary data.</text>
</comment>
<dbReference type="InterPro" id="IPR004763">
    <property type="entry name" value="CusA-like"/>
</dbReference>
<evidence type="ECO:0000256" key="3">
    <source>
        <dbReference type="ARBA" id="ARBA00022448"/>
    </source>
</evidence>
<keyword evidence="4" id="KW-1003">Cell membrane</keyword>
<comment type="similarity">
    <text evidence="2">Belongs to the resistance-nodulation-cell division (RND) (TC 2.A.6) family.</text>
</comment>
<proteinExistence type="inferred from homology"/>
<comment type="subcellular location">
    <subcellularLocation>
        <location evidence="1">Cell membrane</location>
        <topology evidence="1">Multi-pass membrane protein</topology>
    </subcellularLocation>
</comment>
<evidence type="ECO:0000256" key="6">
    <source>
        <dbReference type="ARBA" id="ARBA00022989"/>
    </source>
</evidence>
<dbReference type="NCBIfam" id="TIGR00914">
    <property type="entry name" value="2A0601"/>
    <property type="match status" value="1"/>
</dbReference>
<dbReference type="GO" id="GO:0005886">
    <property type="term" value="C:plasma membrane"/>
    <property type="evidence" value="ECO:0007669"/>
    <property type="project" value="UniProtKB-SubCell"/>
</dbReference>
<evidence type="ECO:0000256" key="8">
    <source>
        <dbReference type="SAM" id="Phobius"/>
    </source>
</evidence>
<organism evidence="9 10">
    <name type="scientific">Hydrotalea sandarakina</name>
    <dbReference type="NCBI Taxonomy" id="1004304"/>
    <lineage>
        <taxon>Bacteria</taxon>
        <taxon>Pseudomonadati</taxon>
        <taxon>Bacteroidota</taxon>
        <taxon>Chitinophagia</taxon>
        <taxon>Chitinophagales</taxon>
        <taxon>Chitinophagaceae</taxon>
        <taxon>Hydrotalea</taxon>
    </lineage>
</organism>
<dbReference type="SUPFAM" id="SSF82866">
    <property type="entry name" value="Multidrug efflux transporter AcrB transmembrane domain"/>
    <property type="match status" value="2"/>
</dbReference>
<dbReference type="SUPFAM" id="SSF82714">
    <property type="entry name" value="Multidrug efflux transporter AcrB TolC docking domain, DN and DC subdomains"/>
    <property type="match status" value="2"/>
</dbReference>
<dbReference type="PANTHER" id="PTHR32063:SF24">
    <property type="entry name" value="CATION EFFLUX SYSTEM (ACRB_ACRD_ACRF FAMILY)"/>
    <property type="match status" value="1"/>
</dbReference>
<dbReference type="GO" id="GO:0015562">
    <property type="term" value="F:efflux transmembrane transporter activity"/>
    <property type="evidence" value="ECO:0007669"/>
    <property type="project" value="InterPro"/>
</dbReference>
<feature type="transmembrane region" description="Helical" evidence="8">
    <location>
        <begin position="484"/>
        <end position="507"/>
    </location>
</feature>
<feature type="transmembrane region" description="Helical" evidence="8">
    <location>
        <begin position="453"/>
        <end position="472"/>
    </location>
</feature>
<dbReference type="Gene3D" id="3.30.70.1430">
    <property type="entry name" value="Multidrug efflux transporter AcrB pore domain"/>
    <property type="match status" value="2"/>
</dbReference>
<dbReference type="PANTHER" id="PTHR32063">
    <property type="match status" value="1"/>
</dbReference>
<feature type="transmembrane region" description="Helical" evidence="8">
    <location>
        <begin position="394"/>
        <end position="417"/>
    </location>
</feature>
<dbReference type="Pfam" id="PF00873">
    <property type="entry name" value="ACR_tran"/>
    <property type="match status" value="1"/>
</dbReference>
<evidence type="ECO:0000313" key="10">
    <source>
        <dbReference type="Proteomes" id="UP000249720"/>
    </source>
</evidence>
<accession>A0A2W7RNK1</accession>
<feature type="transmembrane region" description="Helical" evidence="8">
    <location>
        <begin position="1008"/>
        <end position="1034"/>
    </location>
</feature>
<dbReference type="Gene3D" id="3.30.70.1440">
    <property type="entry name" value="Multidrug efflux transporter AcrB pore domain"/>
    <property type="match status" value="1"/>
</dbReference>
<keyword evidence="3" id="KW-0813">Transport</keyword>
<evidence type="ECO:0000256" key="4">
    <source>
        <dbReference type="ARBA" id="ARBA00022475"/>
    </source>
</evidence>
<dbReference type="PRINTS" id="PR00702">
    <property type="entry name" value="ACRIFLAVINRP"/>
</dbReference>
<dbReference type="Gene3D" id="3.30.2090.10">
    <property type="entry name" value="Multidrug efflux transporter AcrB TolC docking domain, DN and DC subdomains"/>
    <property type="match status" value="2"/>
</dbReference>
<protein>
    <submittedName>
        <fullName evidence="9">Cobalt-zinc-cadmium resistance protein CzcA</fullName>
    </submittedName>
</protein>
<feature type="transmembrane region" description="Helical" evidence="8">
    <location>
        <begin position="904"/>
        <end position="923"/>
    </location>
</feature>
<dbReference type="GO" id="GO:0008324">
    <property type="term" value="F:monoatomic cation transmembrane transporter activity"/>
    <property type="evidence" value="ECO:0007669"/>
    <property type="project" value="InterPro"/>
</dbReference>
<evidence type="ECO:0000256" key="5">
    <source>
        <dbReference type="ARBA" id="ARBA00022692"/>
    </source>
</evidence>
<dbReference type="SUPFAM" id="SSF82693">
    <property type="entry name" value="Multidrug efflux transporter AcrB pore domain, PN1, PN2, PC1 and PC2 subdomains"/>
    <property type="match status" value="2"/>
</dbReference>
<keyword evidence="6 8" id="KW-1133">Transmembrane helix</keyword>
<dbReference type="Gene3D" id="3.30.70.1320">
    <property type="entry name" value="Multidrug efflux transporter AcrB pore domain like"/>
    <property type="match status" value="1"/>
</dbReference>
<evidence type="ECO:0000256" key="7">
    <source>
        <dbReference type="ARBA" id="ARBA00023136"/>
    </source>
</evidence>
<feature type="transmembrane region" description="Helical" evidence="8">
    <location>
        <begin position="345"/>
        <end position="361"/>
    </location>
</feature>
<dbReference type="InterPro" id="IPR001036">
    <property type="entry name" value="Acrflvin-R"/>
</dbReference>
<keyword evidence="10" id="KW-1185">Reference proteome</keyword>
<evidence type="ECO:0000313" key="9">
    <source>
        <dbReference type="EMBL" id="PZX61871.1"/>
    </source>
</evidence>
<name>A0A2W7RNK1_9BACT</name>
<feature type="transmembrane region" description="Helical" evidence="8">
    <location>
        <begin position="929"/>
        <end position="954"/>
    </location>
</feature>
<dbReference type="EMBL" id="QKZV01000006">
    <property type="protein sequence ID" value="PZX61871.1"/>
    <property type="molecule type" value="Genomic_DNA"/>
</dbReference>
<gene>
    <name evidence="9" type="ORF">LX80_02033</name>
</gene>